<dbReference type="PANTHER" id="PTHR42783">
    <property type="entry name" value="GLUTAMATE SYNTHASE [NADPH] SMALL CHAIN"/>
    <property type="match status" value="1"/>
</dbReference>
<evidence type="ECO:0000313" key="4">
    <source>
        <dbReference type="Proteomes" id="UP001194098"/>
    </source>
</evidence>
<evidence type="ECO:0000259" key="2">
    <source>
        <dbReference type="Pfam" id="PF14691"/>
    </source>
</evidence>
<dbReference type="GO" id="GO:0051536">
    <property type="term" value="F:iron-sulfur cluster binding"/>
    <property type="evidence" value="ECO:0007669"/>
    <property type="project" value="InterPro"/>
</dbReference>
<reference evidence="3" key="2">
    <citation type="journal article" date="2022" name="Nat. Biotechnol.">
        <title>Carbon-negative production of acetone and isopropanol by gas fermentation at industrial pilot scale.</title>
        <authorList>
            <person name="Liew F.E."/>
            <person name="Nogle R."/>
            <person name="Abdalla T."/>
            <person name="Rasor B.J."/>
            <person name="Canter C."/>
            <person name="Jensen R.O."/>
            <person name="Wang L."/>
            <person name="Strutz J."/>
            <person name="Chirania P."/>
            <person name="De Tissera S."/>
            <person name="Mueller A.P."/>
            <person name="Ruan Z."/>
            <person name="Gao A."/>
            <person name="Tran L."/>
            <person name="Engle N.L."/>
            <person name="Bromley J.C."/>
            <person name="Daniell J."/>
            <person name="Conrado R."/>
            <person name="Tschaplinski T.J."/>
            <person name="Giannone R.J."/>
            <person name="Hettich R.L."/>
            <person name="Karim A.S."/>
            <person name="Simpson S.D."/>
            <person name="Brown S.D."/>
            <person name="Leang C."/>
            <person name="Jewett M.C."/>
            <person name="Kopke M."/>
        </authorList>
    </citation>
    <scope>NUCLEOTIDE SEQUENCE</scope>
    <source>
        <strain evidence="3">DJ015</strain>
    </source>
</reference>
<dbReference type="AlphaFoldDB" id="A0AAW3WII7"/>
<dbReference type="Gene3D" id="3.50.50.60">
    <property type="entry name" value="FAD/NAD(P)-binding domain"/>
    <property type="match status" value="2"/>
</dbReference>
<gene>
    <name evidence="3" type="ORF">HGI39_28805</name>
</gene>
<sequence>DTEWGPEKWNANYRTNRQVVVDTGTSPCKAECPAHIGIQGYIKLASQGRYTEALELIKHENPFPAVCGRICPRKCESACTRGDVDDPIAIDDIKKFIAEQDLSKENRYIPKVKHEYGNKIAIIGAGPSGLSCAFYLTIDGYKVTVFEKEKVLGGMLTLGIPSFRLEKDVVNAEIDILKELNVEFKTGIEVGKNVTIDELRAQGYEAFYFAIGAQAGRKLGIDGEDAEEVISGVDFLRKVNLGEPLRLNGETIVIGGGNVAIDVARTAARIGASKVNMYCLENRAEMPALDEEIEEALAEDININNSWGPKKIIVENGHVVGVEFQKCIYVFDENKRFNPKFDENETIVVKAGLNINEI</sequence>
<protein>
    <submittedName>
        <fullName evidence="3">FAD-dependent oxidoreductase</fullName>
    </submittedName>
</protein>
<dbReference type="InterPro" id="IPR023753">
    <property type="entry name" value="FAD/NAD-binding_dom"/>
</dbReference>
<accession>A0AAW3WII7</accession>
<organism evidence="3 4">
    <name type="scientific">Clostridium beijerinckii</name>
    <name type="common">Clostridium MP</name>
    <dbReference type="NCBI Taxonomy" id="1520"/>
    <lineage>
        <taxon>Bacteria</taxon>
        <taxon>Bacillati</taxon>
        <taxon>Bacillota</taxon>
        <taxon>Clostridia</taxon>
        <taxon>Eubacteriales</taxon>
        <taxon>Clostridiaceae</taxon>
        <taxon>Clostridium</taxon>
    </lineage>
</organism>
<dbReference type="Pfam" id="PF07992">
    <property type="entry name" value="Pyr_redox_2"/>
    <property type="match status" value="1"/>
</dbReference>
<dbReference type="InterPro" id="IPR028261">
    <property type="entry name" value="DPD_II"/>
</dbReference>
<dbReference type="InterPro" id="IPR036188">
    <property type="entry name" value="FAD/NAD-bd_sf"/>
</dbReference>
<feature type="domain" description="FAD/NAD(P)-binding" evidence="1">
    <location>
        <begin position="119"/>
        <end position="301"/>
    </location>
</feature>
<dbReference type="PANTHER" id="PTHR42783:SF3">
    <property type="entry name" value="GLUTAMATE SYNTHASE [NADPH] SMALL CHAIN-RELATED"/>
    <property type="match status" value="1"/>
</dbReference>
<dbReference type="Pfam" id="PF14691">
    <property type="entry name" value="Fer4_20"/>
    <property type="match status" value="1"/>
</dbReference>
<dbReference type="PRINTS" id="PR00419">
    <property type="entry name" value="ADXRDTASE"/>
</dbReference>
<reference evidence="3" key="1">
    <citation type="submission" date="2020-04" db="EMBL/GenBank/DDBJ databases">
        <authorList>
            <person name="Brown S."/>
        </authorList>
    </citation>
    <scope>NUCLEOTIDE SEQUENCE</scope>
    <source>
        <strain evidence="3">DJ015</strain>
    </source>
</reference>
<feature type="non-terminal residue" evidence="3">
    <location>
        <position position="1"/>
    </location>
</feature>
<dbReference type="Gene3D" id="1.10.1060.10">
    <property type="entry name" value="Alpha-helical ferredoxin"/>
    <property type="match status" value="1"/>
</dbReference>
<dbReference type="Proteomes" id="UP001194098">
    <property type="component" value="Unassembled WGS sequence"/>
</dbReference>
<dbReference type="SUPFAM" id="SSF46548">
    <property type="entry name" value="alpha-helical ferredoxin"/>
    <property type="match status" value="1"/>
</dbReference>
<proteinExistence type="predicted"/>
<dbReference type="EMBL" id="JABAGV010000577">
    <property type="protein sequence ID" value="MBC2478591.1"/>
    <property type="molecule type" value="Genomic_DNA"/>
</dbReference>
<evidence type="ECO:0000259" key="1">
    <source>
        <dbReference type="Pfam" id="PF07992"/>
    </source>
</evidence>
<evidence type="ECO:0000313" key="3">
    <source>
        <dbReference type="EMBL" id="MBC2478591.1"/>
    </source>
</evidence>
<comment type="caution">
    <text evidence="3">The sequence shown here is derived from an EMBL/GenBank/DDBJ whole genome shotgun (WGS) entry which is preliminary data.</text>
</comment>
<dbReference type="GO" id="GO:0016491">
    <property type="term" value="F:oxidoreductase activity"/>
    <property type="evidence" value="ECO:0007669"/>
    <property type="project" value="InterPro"/>
</dbReference>
<feature type="domain" description="Dihydroprymidine dehydrogenase" evidence="2">
    <location>
        <begin position="24"/>
        <end position="104"/>
    </location>
</feature>
<dbReference type="InterPro" id="IPR009051">
    <property type="entry name" value="Helical_ferredxn"/>
</dbReference>
<name>A0AAW3WII7_CLOBE</name>
<dbReference type="RefSeq" id="WP_185687448.1">
    <property type="nucleotide sequence ID" value="NZ_JABAGV010000577.1"/>
</dbReference>
<dbReference type="SUPFAM" id="SSF51971">
    <property type="entry name" value="Nucleotide-binding domain"/>
    <property type="match status" value="1"/>
</dbReference>
<feature type="non-terminal residue" evidence="3">
    <location>
        <position position="358"/>
    </location>
</feature>